<organism evidence="1 2">
    <name type="scientific">Opisthorchis viverrini</name>
    <name type="common">Southeast Asian liver fluke</name>
    <dbReference type="NCBI Taxonomy" id="6198"/>
    <lineage>
        <taxon>Eukaryota</taxon>
        <taxon>Metazoa</taxon>
        <taxon>Spiralia</taxon>
        <taxon>Lophotrochozoa</taxon>
        <taxon>Platyhelminthes</taxon>
        <taxon>Trematoda</taxon>
        <taxon>Digenea</taxon>
        <taxon>Opisthorchiida</taxon>
        <taxon>Opisthorchiata</taxon>
        <taxon>Opisthorchiidae</taxon>
        <taxon>Opisthorchis</taxon>
    </lineage>
</organism>
<dbReference type="CTD" id="20325056"/>
<dbReference type="RefSeq" id="XP_009175650.1">
    <property type="nucleotide sequence ID" value="XM_009177386.1"/>
</dbReference>
<reference evidence="1 2" key="1">
    <citation type="submission" date="2013-11" db="EMBL/GenBank/DDBJ databases">
        <title>Opisthorchis viverrini - life in the bile duct.</title>
        <authorList>
            <person name="Young N.D."/>
            <person name="Nagarajan N."/>
            <person name="Lin S.J."/>
            <person name="Korhonen P.K."/>
            <person name="Jex A.R."/>
            <person name="Hall R.S."/>
            <person name="Safavi-Hemami H."/>
            <person name="Kaewkong W."/>
            <person name="Bertrand D."/>
            <person name="Gao S."/>
            <person name="Seet Q."/>
            <person name="Wongkham S."/>
            <person name="Teh B.T."/>
            <person name="Wongkham C."/>
            <person name="Intapan P.M."/>
            <person name="Maleewong W."/>
            <person name="Yang X."/>
            <person name="Hu M."/>
            <person name="Wang Z."/>
            <person name="Hofmann A."/>
            <person name="Sternberg P.W."/>
            <person name="Tan P."/>
            <person name="Wang J."/>
            <person name="Gasser R.B."/>
        </authorList>
    </citation>
    <scope>NUCLEOTIDE SEQUENCE [LARGE SCALE GENOMIC DNA]</scope>
</reference>
<name>A0A074Z0P5_OPIVI</name>
<dbReference type="GeneID" id="20325056"/>
<dbReference type="Proteomes" id="UP000054324">
    <property type="component" value="Unassembled WGS sequence"/>
</dbReference>
<dbReference type="AlphaFoldDB" id="A0A074Z0P5"/>
<protein>
    <submittedName>
        <fullName evidence="1">Uncharacterized protein</fullName>
    </submittedName>
</protein>
<evidence type="ECO:0000313" key="1">
    <source>
        <dbReference type="EMBL" id="KER20611.1"/>
    </source>
</evidence>
<gene>
    <name evidence="1" type="ORF">T265_10888</name>
</gene>
<sequence length="83" mass="8862">MECDSTVDECFVTSRKPIEAAPQKFALIPNCDKCFTGLVVNQMAVNLFAKHCNHIVNTPSSIKVTSSVNGHGVTLVGDGKLAI</sequence>
<dbReference type="EMBL" id="KL597039">
    <property type="protein sequence ID" value="KER20611.1"/>
    <property type="molecule type" value="Genomic_DNA"/>
</dbReference>
<accession>A0A074Z0P5</accession>
<proteinExistence type="predicted"/>
<keyword evidence="2" id="KW-1185">Reference proteome</keyword>
<evidence type="ECO:0000313" key="2">
    <source>
        <dbReference type="Proteomes" id="UP000054324"/>
    </source>
</evidence>
<dbReference type="KEGG" id="ovi:T265_10888"/>